<feature type="compositionally biased region" description="Basic and acidic residues" evidence="1">
    <location>
        <begin position="71"/>
        <end position="80"/>
    </location>
</feature>
<reference evidence="5" key="3">
    <citation type="submission" date="2020-12" db="UniProtKB">
        <authorList>
            <consortium name="EnsemblPlants"/>
        </authorList>
    </citation>
    <scope>IDENTIFICATION</scope>
</reference>
<dbReference type="RefSeq" id="XP_024381064.1">
    <property type="nucleotide sequence ID" value="XM_024525296.2"/>
</dbReference>
<dbReference type="EMBL" id="ABEU02000007">
    <property type="protein sequence ID" value="PNR51508.1"/>
    <property type="molecule type" value="Genomic_DNA"/>
</dbReference>
<dbReference type="PANTHER" id="PTHR10587">
    <property type="entry name" value="GLYCOSYL TRANSFERASE-RELATED"/>
    <property type="match status" value="1"/>
</dbReference>
<dbReference type="AlphaFoldDB" id="A0A2K1KCL2"/>
<evidence type="ECO:0000256" key="2">
    <source>
        <dbReference type="SAM" id="Phobius"/>
    </source>
</evidence>
<dbReference type="STRING" id="3218.A0A2K1KCL2"/>
<dbReference type="EnsemblPlants" id="Pp3c7_22320V3.5">
    <property type="protein sequence ID" value="Pp3c7_22320V3.5"/>
    <property type="gene ID" value="Pp3c7_22320"/>
</dbReference>
<evidence type="ECO:0000313" key="4">
    <source>
        <dbReference type="EMBL" id="PNR51508.1"/>
    </source>
</evidence>
<feature type="region of interest" description="Disordered" evidence="1">
    <location>
        <begin position="1"/>
        <end position="25"/>
    </location>
</feature>
<keyword evidence="6" id="KW-1185">Reference proteome</keyword>
<evidence type="ECO:0000256" key="1">
    <source>
        <dbReference type="SAM" id="MobiDB-lite"/>
    </source>
</evidence>
<dbReference type="RefSeq" id="XP_073391520.1">
    <property type="nucleotide sequence ID" value="XM_073535419.1"/>
</dbReference>
<reference evidence="4 6" key="2">
    <citation type="journal article" date="2018" name="Plant J.">
        <title>The Physcomitrella patens chromosome-scale assembly reveals moss genome structure and evolution.</title>
        <authorList>
            <person name="Lang D."/>
            <person name="Ullrich K.K."/>
            <person name="Murat F."/>
            <person name="Fuchs J."/>
            <person name="Jenkins J."/>
            <person name="Haas F.B."/>
            <person name="Piednoel M."/>
            <person name="Gundlach H."/>
            <person name="Van Bel M."/>
            <person name="Meyberg R."/>
            <person name="Vives C."/>
            <person name="Morata J."/>
            <person name="Symeonidi A."/>
            <person name="Hiss M."/>
            <person name="Muchero W."/>
            <person name="Kamisugi Y."/>
            <person name="Saleh O."/>
            <person name="Blanc G."/>
            <person name="Decker E.L."/>
            <person name="van Gessel N."/>
            <person name="Grimwood J."/>
            <person name="Hayes R.D."/>
            <person name="Graham S.W."/>
            <person name="Gunter L.E."/>
            <person name="McDaniel S.F."/>
            <person name="Hoernstein S.N.W."/>
            <person name="Larsson A."/>
            <person name="Li F.W."/>
            <person name="Perroud P.F."/>
            <person name="Phillips J."/>
            <person name="Ranjan P."/>
            <person name="Rokshar D.S."/>
            <person name="Rothfels C.J."/>
            <person name="Schneider L."/>
            <person name="Shu S."/>
            <person name="Stevenson D.W."/>
            <person name="Thummler F."/>
            <person name="Tillich M."/>
            <person name="Villarreal Aguilar J.C."/>
            <person name="Widiez T."/>
            <person name="Wong G.K."/>
            <person name="Wymore A."/>
            <person name="Zhang Y."/>
            <person name="Zimmer A.D."/>
            <person name="Quatrano R.S."/>
            <person name="Mayer K.F.X."/>
            <person name="Goodstein D."/>
            <person name="Casacuberta J.M."/>
            <person name="Vandepoele K."/>
            <person name="Reski R."/>
            <person name="Cuming A.C."/>
            <person name="Tuskan G.A."/>
            <person name="Maumus F."/>
            <person name="Salse J."/>
            <person name="Schmutz J."/>
            <person name="Rensing S.A."/>
        </authorList>
    </citation>
    <scope>NUCLEOTIDE SEQUENCE [LARGE SCALE GENOMIC DNA]</scope>
    <source>
        <strain evidence="5 6">cv. Gransden 2004</strain>
    </source>
</reference>
<name>A0A2K1KCL2_PHYPA</name>
<dbReference type="RefSeq" id="XP_073391519.1">
    <property type="nucleotide sequence ID" value="XM_073535418.1"/>
</dbReference>
<sequence length="378" mass="43025">MTTFSSYEATSTPPIGTSITPTNSSSPRWRIIFQRNCKPKTLRSRNSRFRSQQGSGPRLADHLTSLWQRRPSLDRKDASKPRQIRGSGRDNRQVGAKGWHVSAFGGIDMLVNSSLMANVQANIVPMAVIVALGSLIFTIILLLGLAILCHPLWIVKWTQKLQPHVMYLKPTQEKLVALTLDDGPHAHITPQLLDILKENNCRATWFLIGNHMARCPLVVDRIIAEGHEVANHMMADVASWTLSKEEFETQLIECDNRLKDYYRNNSSGQAQKWFRPGHGFYNMQIVKTCKKHGYRVALGSLYPMDHMFERQAHLLVKILLWRIHPGAVIILHDRVPQWAQTPLVLRLLLPELRKRGYRVVSLSELEESVSNPEVKQAD</sequence>
<feature type="transmembrane region" description="Helical" evidence="2">
    <location>
        <begin position="123"/>
        <end position="148"/>
    </location>
</feature>
<dbReference type="Gramene" id="Pp3c7_22320V3.4">
    <property type="protein sequence ID" value="Pp3c7_22320V3.4"/>
    <property type="gene ID" value="Pp3c7_22320"/>
</dbReference>
<organism evidence="4">
    <name type="scientific">Physcomitrium patens</name>
    <name type="common">Spreading-leaved earth moss</name>
    <name type="synonym">Physcomitrella patens</name>
    <dbReference type="NCBI Taxonomy" id="3218"/>
    <lineage>
        <taxon>Eukaryota</taxon>
        <taxon>Viridiplantae</taxon>
        <taxon>Streptophyta</taxon>
        <taxon>Embryophyta</taxon>
        <taxon>Bryophyta</taxon>
        <taxon>Bryophytina</taxon>
        <taxon>Bryopsida</taxon>
        <taxon>Funariidae</taxon>
        <taxon>Funariales</taxon>
        <taxon>Funariaceae</taxon>
        <taxon>Physcomitrium</taxon>
    </lineage>
</organism>
<evidence type="ECO:0000313" key="6">
    <source>
        <dbReference type="Proteomes" id="UP000006727"/>
    </source>
</evidence>
<dbReference type="Gramene" id="Pp3c7_22320V3.3">
    <property type="protein sequence ID" value="Pp3c7_22320V3.3"/>
    <property type="gene ID" value="Pp3c7_22320"/>
</dbReference>
<dbReference type="InterPro" id="IPR002509">
    <property type="entry name" value="NODB_dom"/>
</dbReference>
<dbReference type="RefSeq" id="XP_024381068.1">
    <property type="nucleotide sequence ID" value="XM_024525300.2"/>
</dbReference>
<dbReference type="GO" id="GO:0004099">
    <property type="term" value="F:chitin deacetylase activity"/>
    <property type="evidence" value="ECO:0007669"/>
    <property type="project" value="UniProtKB-ARBA"/>
</dbReference>
<feature type="region of interest" description="Disordered" evidence="1">
    <location>
        <begin position="71"/>
        <end position="93"/>
    </location>
</feature>
<dbReference type="OrthoDB" id="407355at2759"/>
<dbReference type="InterPro" id="IPR050248">
    <property type="entry name" value="Polysacc_deacetylase_ArnD"/>
</dbReference>
<protein>
    <recommendedName>
        <fullName evidence="3">NodB homology domain-containing protein</fullName>
    </recommendedName>
</protein>
<gene>
    <name evidence="5" type="primary">LOC112284919</name>
    <name evidence="4" type="ORF">PHYPA_010695</name>
</gene>
<feature type="compositionally biased region" description="Low complexity" evidence="1">
    <location>
        <begin position="10"/>
        <end position="25"/>
    </location>
</feature>
<dbReference type="EnsemblPlants" id="Pp3c7_22320V3.1">
    <property type="protein sequence ID" value="Pp3c7_22320V3.1"/>
    <property type="gene ID" value="Pp3c7_22320"/>
</dbReference>
<dbReference type="EnsemblPlants" id="Pp3c7_22320V3.6">
    <property type="protein sequence ID" value="Pp3c7_22320V3.6"/>
    <property type="gene ID" value="Pp3c7_22320"/>
</dbReference>
<dbReference type="Gramene" id="Pp3c7_22320V3.7">
    <property type="protein sequence ID" value="Pp3c7_22320V3.7"/>
    <property type="gene ID" value="Pp3c7_22320"/>
</dbReference>
<dbReference type="Gramene" id="Pp3c7_22320V3.9">
    <property type="protein sequence ID" value="Pp3c7_22320V3.9"/>
    <property type="gene ID" value="Pp3c7_22320"/>
</dbReference>
<dbReference type="SUPFAM" id="SSF88713">
    <property type="entry name" value="Glycoside hydrolase/deacetylase"/>
    <property type="match status" value="1"/>
</dbReference>
<evidence type="ECO:0000313" key="5">
    <source>
        <dbReference type="EnsemblPlants" id="Pp3c7_22320V3.1"/>
    </source>
</evidence>
<dbReference type="RefSeq" id="XP_024381069.1">
    <property type="nucleotide sequence ID" value="XM_024525301.2"/>
</dbReference>
<dbReference type="GeneID" id="112284919"/>
<dbReference type="RefSeq" id="XP_024381066.1">
    <property type="nucleotide sequence ID" value="XM_024525298.2"/>
</dbReference>
<dbReference type="Gramene" id="Pp3c7_22320V3.6">
    <property type="protein sequence ID" value="Pp3c7_22320V3.6"/>
    <property type="gene ID" value="Pp3c7_22320"/>
</dbReference>
<dbReference type="EnsemblPlants" id="Pp3c7_22320V3.10">
    <property type="protein sequence ID" value="Pp3c7_22320V3.10"/>
    <property type="gene ID" value="Pp3c7_22320"/>
</dbReference>
<dbReference type="EnsemblPlants" id="Pp3c7_22320V3.7">
    <property type="protein sequence ID" value="Pp3c7_22320V3.7"/>
    <property type="gene ID" value="Pp3c7_22320"/>
</dbReference>
<dbReference type="CDD" id="cd10958">
    <property type="entry name" value="CE4_NodB_like_2"/>
    <property type="match status" value="1"/>
</dbReference>
<dbReference type="Gramene" id="Pp3c7_22320V3.8">
    <property type="protein sequence ID" value="Pp3c7_22320V3.8"/>
    <property type="gene ID" value="Pp3c7_22320"/>
</dbReference>
<dbReference type="Proteomes" id="UP000006727">
    <property type="component" value="Chromosome 7"/>
</dbReference>
<dbReference type="EnsemblPlants" id="Pp3c7_22320V3.2">
    <property type="protein sequence ID" value="Pp3c7_22320V3.2"/>
    <property type="gene ID" value="Pp3c7_22320"/>
</dbReference>
<dbReference type="Pfam" id="PF01522">
    <property type="entry name" value="Polysacc_deac_1"/>
    <property type="match status" value="1"/>
</dbReference>
<dbReference type="Gramene" id="Pp3c7_22320V3.2">
    <property type="protein sequence ID" value="Pp3c7_22320V3.2"/>
    <property type="gene ID" value="Pp3c7_22320"/>
</dbReference>
<dbReference type="Gramene" id="Pp3c7_22320V3.10">
    <property type="protein sequence ID" value="Pp3c7_22320V3.10"/>
    <property type="gene ID" value="Pp3c7_22320"/>
</dbReference>
<dbReference type="Gene3D" id="3.20.20.370">
    <property type="entry name" value="Glycoside hydrolase/deacetylase"/>
    <property type="match status" value="1"/>
</dbReference>
<dbReference type="PaxDb" id="3218-PP1S2_200V6.1"/>
<evidence type="ECO:0000259" key="3">
    <source>
        <dbReference type="PROSITE" id="PS51677"/>
    </source>
</evidence>
<keyword evidence="2" id="KW-0472">Membrane</keyword>
<dbReference type="Gramene" id="Pp3c7_22320V3.5">
    <property type="protein sequence ID" value="Pp3c7_22320V3.5"/>
    <property type="gene ID" value="Pp3c7_22320"/>
</dbReference>
<dbReference type="EnsemblPlants" id="Pp3c7_22320V3.4">
    <property type="protein sequence ID" value="Pp3c7_22320V3.4"/>
    <property type="gene ID" value="Pp3c7_22320"/>
</dbReference>
<dbReference type="EnsemblPlants" id="Pp3c7_22320V3.9">
    <property type="protein sequence ID" value="Pp3c7_22320V3.9"/>
    <property type="gene ID" value="Pp3c7_22320"/>
</dbReference>
<dbReference type="EnsemblPlants" id="Pp3c7_22320V3.3">
    <property type="protein sequence ID" value="Pp3c7_22320V3.3"/>
    <property type="gene ID" value="Pp3c7_22320"/>
</dbReference>
<proteinExistence type="predicted"/>
<dbReference type="PANTHER" id="PTHR10587:SF137">
    <property type="entry name" value="4-DEOXY-4-FORMAMIDO-L-ARABINOSE-PHOSPHOUNDECAPRENOL DEFORMYLASE ARND-RELATED"/>
    <property type="match status" value="1"/>
</dbReference>
<keyword evidence="2" id="KW-0812">Transmembrane</keyword>
<dbReference type="PROSITE" id="PS51677">
    <property type="entry name" value="NODB"/>
    <property type="match status" value="1"/>
</dbReference>
<keyword evidence="2" id="KW-1133">Transmembrane helix</keyword>
<feature type="domain" description="NodB homology" evidence="3">
    <location>
        <begin position="174"/>
        <end position="360"/>
    </location>
</feature>
<dbReference type="InterPro" id="IPR011330">
    <property type="entry name" value="Glyco_hydro/deAcase_b/a-brl"/>
</dbReference>
<accession>A0A2K1KCL2</accession>
<dbReference type="Gramene" id="Pp3c7_22320V3.1">
    <property type="protein sequence ID" value="Pp3c7_22320V3.1"/>
    <property type="gene ID" value="Pp3c7_22320"/>
</dbReference>
<reference evidence="4 6" key="1">
    <citation type="journal article" date="2008" name="Science">
        <title>The Physcomitrella genome reveals evolutionary insights into the conquest of land by plants.</title>
        <authorList>
            <person name="Rensing S."/>
            <person name="Lang D."/>
            <person name="Zimmer A."/>
            <person name="Terry A."/>
            <person name="Salamov A."/>
            <person name="Shapiro H."/>
            <person name="Nishiyama T."/>
            <person name="Perroud P.-F."/>
            <person name="Lindquist E."/>
            <person name="Kamisugi Y."/>
            <person name="Tanahashi T."/>
            <person name="Sakakibara K."/>
            <person name="Fujita T."/>
            <person name="Oishi K."/>
            <person name="Shin-I T."/>
            <person name="Kuroki Y."/>
            <person name="Toyoda A."/>
            <person name="Suzuki Y."/>
            <person name="Hashimoto A."/>
            <person name="Yamaguchi K."/>
            <person name="Sugano A."/>
            <person name="Kohara Y."/>
            <person name="Fujiyama A."/>
            <person name="Anterola A."/>
            <person name="Aoki S."/>
            <person name="Ashton N."/>
            <person name="Barbazuk W.B."/>
            <person name="Barker E."/>
            <person name="Bennetzen J."/>
            <person name="Bezanilla M."/>
            <person name="Blankenship R."/>
            <person name="Cho S.H."/>
            <person name="Dutcher S."/>
            <person name="Estelle M."/>
            <person name="Fawcett J.A."/>
            <person name="Gundlach H."/>
            <person name="Hanada K."/>
            <person name="Heyl A."/>
            <person name="Hicks K.A."/>
            <person name="Hugh J."/>
            <person name="Lohr M."/>
            <person name="Mayer K."/>
            <person name="Melkozernov A."/>
            <person name="Murata T."/>
            <person name="Nelson D."/>
            <person name="Pils B."/>
            <person name="Prigge M."/>
            <person name="Reiss B."/>
            <person name="Renner T."/>
            <person name="Rombauts S."/>
            <person name="Rushton P."/>
            <person name="Sanderfoot A."/>
            <person name="Schween G."/>
            <person name="Shiu S.-H."/>
            <person name="Stueber K."/>
            <person name="Theodoulou F.L."/>
            <person name="Tu H."/>
            <person name="Van de Peer Y."/>
            <person name="Verrier P.J."/>
            <person name="Waters E."/>
            <person name="Wood A."/>
            <person name="Yang L."/>
            <person name="Cove D."/>
            <person name="Cuming A."/>
            <person name="Hasebe M."/>
            <person name="Lucas S."/>
            <person name="Mishler D.B."/>
            <person name="Reski R."/>
            <person name="Grigoriev I."/>
            <person name="Quatrano R.S."/>
            <person name="Boore J.L."/>
        </authorList>
    </citation>
    <scope>NUCLEOTIDE SEQUENCE [LARGE SCALE GENOMIC DNA]</scope>
    <source>
        <strain evidence="5 6">cv. Gransden 2004</strain>
    </source>
</reference>
<dbReference type="EnsemblPlants" id="Pp3c7_22320V3.8">
    <property type="protein sequence ID" value="Pp3c7_22320V3.8"/>
    <property type="gene ID" value="Pp3c7_22320"/>
</dbReference>
<dbReference type="GO" id="GO:0005975">
    <property type="term" value="P:carbohydrate metabolic process"/>
    <property type="evidence" value="ECO:0007669"/>
    <property type="project" value="InterPro"/>
</dbReference>
<feature type="region of interest" description="Disordered" evidence="1">
    <location>
        <begin position="42"/>
        <end position="61"/>
    </location>
</feature>